<comment type="caution">
    <text evidence="9">The sequence shown here is derived from an EMBL/GenBank/DDBJ whole genome shotgun (WGS) entry which is preliminary data.</text>
</comment>
<dbReference type="EMBL" id="PHIG01000054">
    <property type="protein sequence ID" value="PJK27817.1"/>
    <property type="molecule type" value="Genomic_DNA"/>
</dbReference>
<evidence type="ECO:0000313" key="10">
    <source>
        <dbReference type="Proteomes" id="UP000229498"/>
    </source>
</evidence>
<evidence type="ECO:0000256" key="2">
    <source>
        <dbReference type="ARBA" id="ARBA00022692"/>
    </source>
</evidence>
<accession>A0A2M9FWI8</accession>
<keyword evidence="3 7" id="KW-1133">Transmembrane helix</keyword>
<evidence type="ECO:0000313" key="9">
    <source>
        <dbReference type="EMBL" id="PJK27817.1"/>
    </source>
</evidence>
<sequence length="240" mass="25337">MGFCVLLALALAGKALLRADPKTIAQAIRLGGGVVLGVVGLLLTLRGLFVVGGPVGLFGLMLLARGLGWQGMPGLGIPGLGSGSASGQGASDVRTRFLDMTLDHSTGEMDGLVREGQFEGRRLSELGFGELDDLLRTCRVEDDDSARLVEAYIARAHPGEAGGREETASSGGERRGPGAGRRGAMPVHEALEILELPDDASDDDVREAYRRLMKKYHPDQGGSAWYAAKLNEAKDALLDR</sequence>
<gene>
    <name evidence="9" type="ORF">CVT23_20265</name>
</gene>
<dbReference type="SUPFAM" id="SSF46565">
    <property type="entry name" value="Chaperone J-domain"/>
    <property type="match status" value="1"/>
</dbReference>
<evidence type="ECO:0000256" key="7">
    <source>
        <dbReference type="SAM" id="Phobius"/>
    </source>
</evidence>
<evidence type="ECO:0000259" key="8">
    <source>
        <dbReference type="PROSITE" id="PS50076"/>
    </source>
</evidence>
<evidence type="ECO:0000256" key="1">
    <source>
        <dbReference type="ARBA" id="ARBA00004167"/>
    </source>
</evidence>
<dbReference type="PRINTS" id="PR00625">
    <property type="entry name" value="JDOMAIN"/>
</dbReference>
<dbReference type="SMART" id="SM00271">
    <property type="entry name" value="DnaJ"/>
    <property type="match status" value="1"/>
</dbReference>
<comment type="similarity">
    <text evidence="5">Belongs to the TIM14 family.</text>
</comment>
<evidence type="ECO:0000256" key="6">
    <source>
        <dbReference type="SAM" id="MobiDB-lite"/>
    </source>
</evidence>
<organism evidence="9 10">
    <name type="scientific">Minwuia thermotolerans</name>
    <dbReference type="NCBI Taxonomy" id="2056226"/>
    <lineage>
        <taxon>Bacteria</taxon>
        <taxon>Pseudomonadati</taxon>
        <taxon>Pseudomonadota</taxon>
        <taxon>Alphaproteobacteria</taxon>
        <taxon>Minwuiales</taxon>
        <taxon>Minwuiaceae</taxon>
        <taxon>Minwuia</taxon>
    </lineage>
</organism>
<dbReference type="InterPro" id="IPR036869">
    <property type="entry name" value="J_dom_sf"/>
</dbReference>
<keyword evidence="4 7" id="KW-0472">Membrane</keyword>
<dbReference type="CDD" id="cd06257">
    <property type="entry name" value="DnaJ"/>
    <property type="match status" value="1"/>
</dbReference>
<keyword evidence="2 7" id="KW-0812">Transmembrane</keyword>
<name>A0A2M9FWI8_9PROT</name>
<feature type="transmembrane region" description="Helical" evidence="7">
    <location>
        <begin position="35"/>
        <end position="63"/>
    </location>
</feature>
<evidence type="ECO:0000256" key="3">
    <source>
        <dbReference type="ARBA" id="ARBA00022989"/>
    </source>
</evidence>
<evidence type="ECO:0000256" key="4">
    <source>
        <dbReference type="ARBA" id="ARBA00023136"/>
    </source>
</evidence>
<dbReference type="Gene3D" id="1.10.287.110">
    <property type="entry name" value="DnaJ domain"/>
    <property type="match status" value="1"/>
</dbReference>
<feature type="region of interest" description="Disordered" evidence="6">
    <location>
        <begin position="158"/>
        <end position="199"/>
    </location>
</feature>
<reference evidence="9 10" key="1">
    <citation type="submission" date="2017-11" db="EMBL/GenBank/DDBJ databases">
        <title>Draft genome sequence of Rhizobiales bacterium SY3-13.</title>
        <authorList>
            <person name="Sun C."/>
        </authorList>
    </citation>
    <scope>NUCLEOTIDE SEQUENCE [LARGE SCALE GENOMIC DNA]</scope>
    <source>
        <strain evidence="9 10">SY3-13</strain>
    </source>
</reference>
<dbReference type="GO" id="GO:0016020">
    <property type="term" value="C:membrane"/>
    <property type="evidence" value="ECO:0007669"/>
    <property type="project" value="UniProtKB-SubCell"/>
</dbReference>
<feature type="domain" description="J" evidence="8">
    <location>
        <begin position="189"/>
        <end position="240"/>
    </location>
</feature>
<dbReference type="AlphaFoldDB" id="A0A2M9FWI8"/>
<dbReference type="Pfam" id="PF00226">
    <property type="entry name" value="DnaJ"/>
    <property type="match status" value="1"/>
</dbReference>
<proteinExistence type="inferred from homology"/>
<dbReference type="PANTHER" id="PTHR12763:SF28">
    <property type="entry name" value="GEO10507P1-RELATED"/>
    <property type="match status" value="1"/>
</dbReference>
<feature type="compositionally biased region" description="Basic and acidic residues" evidence="6">
    <location>
        <begin position="162"/>
        <end position="176"/>
    </location>
</feature>
<evidence type="ECO:0000256" key="5">
    <source>
        <dbReference type="ARBA" id="ARBA00038105"/>
    </source>
</evidence>
<comment type="subcellular location">
    <subcellularLocation>
        <location evidence="1">Membrane</location>
        <topology evidence="1">Single-pass membrane protein</topology>
    </subcellularLocation>
</comment>
<dbReference type="Proteomes" id="UP000229498">
    <property type="component" value="Unassembled WGS sequence"/>
</dbReference>
<keyword evidence="10" id="KW-1185">Reference proteome</keyword>
<protein>
    <submittedName>
        <fullName evidence="9">Molecular chaperone DnaJ</fullName>
    </submittedName>
</protein>
<dbReference type="InterPro" id="IPR001623">
    <property type="entry name" value="DnaJ_domain"/>
</dbReference>
<dbReference type="PANTHER" id="PTHR12763">
    <property type="match status" value="1"/>
</dbReference>
<dbReference type="PROSITE" id="PS50076">
    <property type="entry name" value="DNAJ_2"/>
    <property type="match status" value="1"/>
</dbReference>